<keyword evidence="3" id="KW-1185">Reference proteome</keyword>
<dbReference type="InterPro" id="IPR014030">
    <property type="entry name" value="Ketoacyl_synth_N"/>
</dbReference>
<proteinExistence type="predicted"/>
<dbReference type="RefSeq" id="WP_286660074.1">
    <property type="nucleotide sequence ID" value="NZ_JASZYV010000002.1"/>
</dbReference>
<evidence type="ECO:0000313" key="3">
    <source>
        <dbReference type="Proteomes" id="UP001174908"/>
    </source>
</evidence>
<dbReference type="Pfam" id="PF00109">
    <property type="entry name" value="ketoacyl-synt"/>
    <property type="match status" value="1"/>
</dbReference>
<dbReference type="Proteomes" id="UP001174908">
    <property type="component" value="Unassembled WGS sequence"/>
</dbReference>
<comment type="caution">
    <text evidence="2">The sequence shown here is derived from an EMBL/GenBank/DDBJ whole genome shotgun (WGS) entry which is preliminary data.</text>
</comment>
<dbReference type="EMBL" id="JASZYV010000002">
    <property type="protein sequence ID" value="MDM0044965.1"/>
    <property type="molecule type" value="Genomic_DNA"/>
</dbReference>
<reference evidence="2" key="1">
    <citation type="submission" date="2023-06" db="EMBL/GenBank/DDBJ databases">
        <authorList>
            <person name="Jiang Y."/>
            <person name="Liu Q."/>
        </authorList>
    </citation>
    <scope>NUCLEOTIDE SEQUENCE</scope>
    <source>
        <strain evidence="2">CGMCC 1.12089</strain>
    </source>
</reference>
<evidence type="ECO:0000313" key="2">
    <source>
        <dbReference type="EMBL" id="MDM0044965.1"/>
    </source>
</evidence>
<feature type="domain" description="Beta-ketoacyl synthase-like N-terminal" evidence="1">
    <location>
        <begin position="135"/>
        <end position="207"/>
    </location>
</feature>
<gene>
    <name evidence="2" type="ORF">QTH91_10750</name>
</gene>
<evidence type="ECO:0000259" key="1">
    <source>
        <dbReference type="Pfam" id="PF00109"/>
    </source>
</evidence>
<sequence>MSGTLGYIVGFGASTPVGRDAWSSAAAVRAGISGFVEHPYQLDSIGQPVRAAIAPWLDIDVVVSDRFELLLIPAVGQALAALPSQPSRALRVGLALGVPGMRPGVPPDISRVLLGAVAAHFHGVFSAAAAFPQGHAAGLIGLQAAAQKLRQGQFDAFVIAGVDSYIDPDALEWLEACDQLHSAGAMNNAWGFIPGEAAGAVLVVREEIARDANRDAIARILAIGAAEEVNRCKTESVCLGEGLTAALRDALVPLADGAKVTDVYCDMNGEPYRADEYGFAGLRTKERFDSLSEFVAPADCWGDVGAAGAPLHLMLAAIAGAKGYSRGELALTWASAEAGERAAALLATRKAG</sequence>
<name>A0ABT7NAQ0_9BURK</name>
<protein>
    <submittedName>
        <fullName evidence="2">Beta-ketoacyl synthase N-terminal-like domain-containing protein</fullName>
    </submittedName>
</protein>
<dbReference type="SUPFAM" id="SSF53901">
    <property type="entry name" value="Thiolase-like"/>
    <property type="match status" value="1"/>
</dbReference>
<dbReference type="Gene3D" id="3.40.47.10">
    <property type="match status" value="1"/>
</dbReference>
<accession>A0ABT7NAQ0</accession>
<dbReference type="InterPro" id="IPR016039">
    <property type="entry name" value="Thiolase-like"/>
</dbReference>
<organism evidence="2 3">
    <name type="scientific">Variovorax dokdonensis</name>
    <dbReference type="NCBI Taxonomy" id="344883"/>
    <lineage>
        <taxon>Bacteria</taxon>
        <taxon>Pseudomonadati</taxon>
        <taxon>Pseudomonadota</taxon>
        <taxon>Betaproteobacteria</taxon>
        <taxon>Burkholderiales</taxon>
        <taxon>Comamonadaceae</taxon>
        <taxon>Variovorax</taxon>
    </lineage>
</organism>